<evidence type="ECO:0000256" key="1">
    <source>
        <dbReference type="ARBA" id="ARBA00022630"/>
    </source>
</evidence>
<evidence type="ECO:0000313" key="7">
    <source>
        <dbReference type="Proteomes" id="UP000053257"/>
    </source>
</evidence>
<dbReference type="Proteomes" id="UP000053257">
    <property type="component" value="Unassembled WGS sequence"/>
</dbReference>
<dbReference type="GO" id="GO:0016491">
    <property type="term" value="F:oxidoreductase activity"/>
    <property type="evidence" value="ECO:0007669"/>
    <property type="project" value="UniProtKB-KW"/>
</dbReference>
<dbReference type="Pfam" id="PF01494">
    <property type="entry name" value="FAD_binding_3"/>
    <property type="match status" value="1"/>
</dbReference>
<accession>A0A0C3S8H2</accession>
<dbReference type="OrthoDB" id="417877at2759"/>
<dbReference type="HOGENOM" id="CLU_009665_6_0_1"/>
<reference evidence="6 7" key="1">
    <citation type="journal article" date="2014" name="PLoS Genet.">
        <title>Analysis of the Phlebiopsis gigantea genome, transcriptome and secretome provides insight into its pioneer colonization strategies of wood.</title>
        <authorList>
            <person name="Hori C."/>
            <person name="Ishida T."/>
            <person name="Igarashi K."/>
            <person name="Samejima M."/>
            <person name="Suzuki H."/>
            <person name="Master E."/>
            <person name="Ferreira P."/>
            <person name="Ruiz-Duenas F.J."/>
            <person name="Held B."/>
            <person name="Canessa P."/>
            <person name="Larrondo L.F."/>
            <person name="Schmoll M."/>
            <person name="Druzhinina I.S."/>
            <person name="Kubicek C.P."/>
            <person name="Gaskell J.A."/>
            <person name="Kersten P."/>
            <person name="St John F."/>
            <person name="Glasner J."/>
            <person name="Sabat G."/>
            <person name="Splinter BonDurant S."/>
            <person name="Syed K."/>
            <person name="Yadav J."/>
            <person name="Mgbeahuruike A.C."/>
            <person name="Kovalchuk A."/>
            <person name="Asiegbu F.O."/>
            <person name="Lackner G."/>
            <person name="Hoffmeister D."/>
            <person name="Rencoret J."/>
            <person name="Gutierrez A."/>
            <person name="Sun H."/>
            <person name="Lindquist E."/>
            <person name="Barry K."/>
            <person name="Riley R."/>
            <person name="Grigoriev I.V."/>
            <person name="Henrissat B."/>
            <person name="Kues U."/>
            <person name="Berka R.M."/>
            <person name="Martinez A.T."/>
            <person name="Covert S.F."/>
            <person name="Blanchette R.A."/>
            <person name="Cullen D."/>
        </authorList>
    </citation>
    <scope>NUCLEOTIDE SEQUENCE [LARGE SCALE GENOMIC DNA]</scope>
    <source>
        <strain evidence="6 7">11061_1 CR5-6</strain>
    </source>
</reference>
<dbReference type="GO" id="GO:0071949">
    <property type="term" value="F:FAD binding"/>
    <property type="evidence" value="ECO:0007669"/>
    <property type="project" value="InterPro"/>
</dbReference>
<protein>
    <recommendedName>
        <fullName evidence="5">FAD-binding domain-containing protein</fullName>
    </recommendedName>
</protein>
<feature type="non-terminal residue" evidence="6">
    <location>
        <position position="1"/>
    </location>
</feature>
<gene>
    <name evidence="6" type="ORF">PHLGIDRAFT_47961</name>
</gene>
<sequence>SGGGVGGLVLAAALSTSPAFAVDVYEAAHAFAEIGAGVGVWPRAWNVLQHLGLADALADVATVPPENVPCKLTPLTLAFHFRKGDEPEGGYTFQEMVTPGGMITFHRPDFQRVLLAHLATTRTRLHTRKRLAHFTQPATPDAPIELTFADGATARCDLLVGADGLKSVVRAGMLRAAAAELHAQGHHADAEEALRGVAPRWSGTTAYRATIPTDVLRARCPGHRVLDAPYVYLGRNAQVTTYPIARGALVSVAACTASYEREGTSFDAPWVQDVPRDTLRADLALWEPEVQALFDCVQSTSRWAVHTTPPLRSFVSGRAVLLGDAAHAMMPYQGSGAGQAIE</sequence>
<keyword evidence="3" id="KW-0560">Oxidoreductase</keyword>
<evidence type="ECO:0000259" key="5">
    <source>
        <dbReference type="Pfam" id="PF01494"/>
    </source>
</evidence>
<dbReference type="InterPro" id="IPR036188">
    <property type="entry name" value="FAD/NAD-bd_sf"/>
</dbReference>
<dbReference type="EMBL" id="KN840497">
    <property type="protein sequence ID" value="KIP07412.1"/>
    <property type="molecule type" value="Genomic_DNA"/>
</dbReference>
<evidence type="ECO:0000256" key="4">
    <source>
        <dbReference type="SAM" id="SignalP"/>
    </source>
</evidence>
<evidence type="ECO:0000256" key="3">
    <source>
        <dbReference type="ARBA" id="ARBA00023002"/>
    </source>
</evidence>
<feature type="non-terminal residue" evidence="6">
    <location>
        <position position="342"/>
    </location>
</feature>
<dbReference type="SUPFAM" id="SSF54373">
    <property type="entry name" value="FAD-linked reductases, C-terminal domain"/>
    <property type="match status" value="1"/>
</dbReference>
<name>A0A0C3S8H2_PHLG1</name>
<proteinExistence type="predicted"/>
<feature type="chain" id="PRO_5002181275" description="FAD-binding domain-containing protein" evidence="4">
    <location>
        <begin position="22"/>
        <end position="342"/>
    </location>
</feature>
<dbReference type="AlphaFoldDB" id="A0A0C3S8H2"/>
<keyword evidence="1" id="KW-0285">Flavoprotein</keyword>
<dbReference type="PRINTS" id="PR00420">
    <property type="entry name" value="RNGMNOXGNASE"/>
</dbReference>
<keyword evidence="2" id="KW-0274">FAD</keyword>
<dbReference type="InterPro" id="IPR002938">
    <property type="entry name" value="FAD-bd"/>
</dbReference>
<dbReference type="GO" id="GO:0044550">
    <property type="term" value="P:secondary metabolite biosynthetic process"/>
    <property type="evidence" value="ECO:0007669"/>
    <property type="project" value="TreeGrafter"/>
</dbReference>
<feature type="signal peptide" evidence="4">
    <location>
        <begin position="1"/>
        <end position="21"/>
    </location>
</feature>
<dbReference type="STRING" id="745531.A0A0C3S8H2"/>
<dbReference type="SUPFAM" id="SSF51905">
    <property type="entry name" value="FAD/NAD(P)-binding domain"/>
    <property type="match status" value="1"/>
</dbReference>
<dbReference type="InterPro" id="IPR051104">
    <property type="entry name" value="FAD_monoxygenase"/>
</dbReference>
<dbReference type="PANTHER" id="PTHR46720">
    <property type="entry name" value="HYDROXYLASE, PUTATIVE (AFU_ORTHOLOGUE AFUA_3G01460)-RELATED"/>
    <property type="match status" value="1"/>
</dbReference>
<dbReference type="PANTHER" id="PTHR46720:SF3">
    <property type="entry name" value="FAD-BINDING DOMAIN-CONTAINING PROTEIN-RELATED"/>
    <property type="match status" value="1"/>
</dbReference>
<feature type="domain" description="FAD-binding" evidence="5">
    <location>
        <begin position="2"/>
        <end position="341"/>
    </location>
</feature>
<keyword evidence="7" id="KW-1185">Reference proteome</keyword>
<keyword evidence="4" id="KW-0732">Signal</keyword>
<evidence type="ECO:0000313" key="6">
    <source>
        <dbReference type="EMBL" id="KIP07412.1"/>
    </source>
</evidence>
<organism evidence="6 7">
    <name type="scientific">Phlebiopsis gigantea (strain 11061_1 CR5-6)</name>
    <name type="common">White-rot fungus</name>
    <name type="synonym">Peniophora gigantea</name>
    <dbReference type="NCBI Taxonomy" id="745531"/>
    <lineage>
        <taxon>Eukaryota</taxon>
        <taxon>Fungi</taxon>
        <taxon>Dikarya</taxon>
        <taxon>Basidiomycota</taxon>
        <taxon>Agaricomycotina</taxon>
        <taxon>Agaricomycetes</taxon>
        <taxon>Polyporales</taxon>
        <taxon>Phanerochaetaceae</taxon>
        <taxon>Phlebiopsis</taxon>
    </lineage>
</organism>
<evidence type="ECO:0000256" key="2">
    <source>
        <dbReference type="ARBA" id="ARBA00022827"/>
    </source>
</evidence>
<dbReference type="Gene3D" id="3.50.50.60">
    <property type="entry name" value="FAD/NAD(P)-binding domain"/>
    <property type="match status" value="1"/>
</dbReference>